<sequence length="421" mass="47304">MLTKYTLIRNSILNLSGYIIPTLVAIPALGYMARELGPELFGVYTLAMALVGYASVFDFGLTRAIIREIAIYRDDIVEKRKIISTSTVFLTVIGFVVTELIFINVNTIVTFINVSKNNFEDANIALKILSLSIPLLLLNQLWVSVFEGEEKFGLINIQKTISNTCIVALPAVSILIESSLTYAVSGLVVGRVISLILSFLFLRKEIVASGIRFHTIVMKRLIMFGSWMTFSNIISPMMVYFDRFIISNILGAKNVGFYTAPAEIISRMSIIPTSVSRALFPRLSNMSDFKKFKCELLFSYAIMISICVPIVLFLLLFSGGIMYYWLGPQYYLKSSSVFSVLLIGFFFNSLAQLPFSAIQSLGNSKITALLHGFEIIPYLIILYILTSHFGIVGTAYAWTLRVMFDFIALYFLSSWLIKKKH</sequence>
<evidence type="ECO:0000256" key="5">
    <source>
        <dbReference type="ARBA" id="ARBA00023136"/>
    </source>
</evidence>
<organism evidence="8">
    <name type="scientific">Escherichia coli</name>
    <dbReference type="NCBI Taxonomy" id="562"/>
    <lineage>
        <taxon>Bacteria</taxon>
        <taxon>Pseudomonadati</taxon>
        <taxon>Pseudomonadota</taxon>
        <taxon>Gammaproteobacteria</taxon>
        <taxon>Enterobacterales</taxon>
        <taxon>Enterobacteriaceae</taxon>
        <taxon>Escherichia</taxon>
    </lineage>
</organism>
<feature type="transmembrane region" description="Helical" evidence="7">
    <location>
        <begin position="395"/>
        <end position="417"/>
    </location>
</feature>
<dbReference type="RefSeq" id="WP_024226091.1">
    <property type="nucleotide sequence ID" value="NZ_BFWX01000167.1"/>
</dbReference>
<keyword evidence="5 7" id="KW-0472">Membrane</keyword>
<evidence type="ECO:0000256" key="2">
    <source>
        <dbReference type="ARBA" id="ARBA00022475"/>
    </source>
</evidence>
<feature type="transmembrane region" description="Helical" evidence="7">
    <location>
        <begin position="182"/>
        <end position="201"/>
    </location>
</feature>
<evidence type="ECO:0000256" key="4">
    <source>
        <dbReference type="ARBA" id="ARBA00022989"/>
    </source>
</evidence>
<keyword evidence="3 7" id="KW-0812">Transmembrane</keyword>
<evidence type="ECO:0000256" key="6">
    <source>
        <dbReference type="ARBA" id="ARBA00049738"/>
    </source>
</evidence>
<dbReference type="PANTHER" id="PTHR30250:SF11">
    <property type="entry name" value="O-ANTIGEN TRANSPORTER-RELATED"/>
    <property type="match status" value="1"/>
</dbReference>
<feature type="transmembrane region" description="Helical" evidence="7">
    <location>
        <begin position="87"/>
        <end position="112"/>
    </location>
</feature>
<feature type="transmembrane region" description="Helical" evidence="7">
    <location>
        <begin position="368"/>
        <end position="389"/>
    </location>
</feature>
<protein>
    <recommendedName>
        <fullName evidence="6">Putative O-antigen transporter</fullName>
    </recommendedName>
</protein>
<dbReference type="BioCyc" id="MetaCyc:MONOMER-21632"/>
<evidence type="ECO:0000256" key="3">
    <source>
        <dbReference type="ARBA" id="ARBA00022692"/>
    </source>
</evidence>
<dbReference type="EMBL" id="DQ008593">
    <property type="protein sequence ID" value="AAY28255.1"/>
    <property type="molecule type" value="Genomic_DNA"/>
</dbReference>
<comment type="subcellular location">
    <subcellularLocation>
        <location evidence="1">Cell membrane</location>
        <topology evidence="1">Multi-pass membrane protein</topology>
    </subcellularLocation>
</comment>
<accession>Q3IA86</accession>
<feature type="transmembrane region" description="Helical" evidence="7">
    <location>
        <begin position="300"/>
        <end position="325"/>
    </location>
</feature>
<dbReference type="PANTHER" id="PTHR30250">
    <property type="entry name" value="PST FAMILY PREDICTED COLANIC ACID TRANSPORTER"/>
    <property type="match status" value="1"/>
</dbReference>
<evidence type="ECO:0000313" key="8">
    <source>
        <dbReference type="EMBL" id="AAY28255.1"/>
    </source>
</evidence>
<feature type="transmembrane region" description="Helical" evidence="7">
    <location>
        <begin position="44"/>
        <end position="66"/>
    </location>
</feature>
<dbReference type="GO" id="GO:0005886">
    <property type="term" value="C:plasma membrane"/>
    <property type="evidence" value="ECO:0007669"/>
    <property type="project" value="UniProtKB-SubCell"/>
</dbReference>
<dbReference type="AlphaFoldDB" id="Q3IA86"/>
<feature type="transmembrane region" description="Helical" evidence="7">
    <location>
        <begin position="124"/>
        <end position="145"/>
    </location>
</feature>
<evidence type="ECO:0000256" key="1">
    <source>
        <dbReference type="ARBA" id="ARBA00004651"/>
    </source>
</evidence>
<dbReference type="Pfam" id="PF01943">
    <property type="entry name" value="Polysacc_synt"/>
    <property type="match status" value="1"/>
</dbReference>
<keyword evidence="2" id="KW-1003">Cell membrane</keyword>
<keyword evidence="4 7" id="KW-1133">Transmembrane helix</keyword>
<feature type="transmembrane region" description="Helical" evidence="7">
    <location>
        <begin position="337"/>
        <end position="356"/>
    </location>
</feature>
<dbReference type="InterPro" id="IPR050833">
    <property type="entry name" value="Poly_Biosynth_Transport"/>
</dbReference>
<dbReference type="PATRIC" id="fig|562.7218.peg.1508"/>
<dbReference type="InterPro" id="IPR002797">
    <property type="entry name" value="Polysacc_synth"/>
</dbReference>
<name>Q3IA86_ECOLX</name>
<feature type="transmembrane region" description="Helical" evidence="7">
    <location>
        <begin position="12"/>
        <end position="32"/>
    </location>
</feature>
<dbReference type="CDD" id="cd13128">
    <property type="entry name" value="MATE_Wzx_like"/>
    <property type="match status" value="1"/>
</dbReference>
<reference evidence="8" key="1">
    <citation type="journal article" date="2005" name="J. Clin. Microbiol.">
        <title>Development of PCR assays targeting the genes involved in synthesis and assembly of the new Escherichia coli O 174 and O 177 O antigens.</title>
        <authorList>
            <person name="Beutin L."/>
            <person name="Kong Q."/>
            <person name="Feng L."/>
            <person name="Wang Q."/>
            <person name="Krause G."/>
            <person name="Leomil L."/>
            <person name="Jin Q."/>
            <person name="Wang L."/>
        </authorList>
    </citation>
    <scope>NUCLEOTIDE SEQUENCE</scope>
</reference>
<gene>
    <name evidence="8" type="primary">wzx</name>
</gene>
<proteinExistence type="predicted"/>
<evidence type="ECO:0000256" key="7">
    <source>
        <dbReference type="SAM" id="Phobius"/>
    </source>
</evidence>
<feature type="transmembrane region" description="Helical" evidence="7">
    <location>
        <begin position="157"/>
        <end position="176"/>
    </location>
</feature>